<comment type="caution">
    <text evidence="3">The sequence shown here is derived from an EMBL/GenBank/DDBJ whole genome shotgun (WGS) entry which is preliminary data.</text>
</comment>
<evidence type="ECO:0000313" key="3">
    <source>
        <dbReference type="EMBL" id="KAJ8021204.1"/>
    </source>
</evidence>
<dbReference type="OrthoDB" id="10062678at2759"/>
<feature type="signal peptide" evidence="2">
    <location>
        <begin position="1"/>
        <end position="20"/>
    </location>
</feature>
<protein>
    <submittedName>
        <fullName evidence="3">Short-chain collagen C4</fullName>
    </submittedName>
</protein>
<proteinExistence type="predicted"/>
<organism evidence="3 4">
    <name type="scientific">Holothuria leucospilota</name>
    <name type="common">Black long sea cucumber</name>
    <name type="synonym">Mertensiothuria leucospilota</name>
    <dbReference type="NCBI Taxonomy" id="206669"/>
    <lineage>
        <taxon>Eukaryota</taxon>
        <taxon>Metazoa</taxon>
        <taxon>Echinodermata</taxon>
        <taxon>Eleutherozoa</taxon>
        <taxon>Echinozoa</taxon>
        <taxon>Holothuroidea</taxon>
        <taxon>Aspidochirotacea</taxon>
        <taxon>Aspidochirotida</taxon>
        <taxon>Holothuriidae</taxon>
        <taxon>Holothuria</taxon>
    </lineage>
</organism>
<name>A0A9Q0YFW5_HOLLE</name>
<evidence type="ECO:0000256" key="2">
    <source>
        <dbReference type="SAM" id="SignalP"/>
    </source>
</evidence>
<feature type="compositionally biased region" description="Pro residues" evidence="1">
    <location>
        <begin position="93"/>
        <end position="105"/>
    </location>
</feature>
<keyword evidence="3" id="KW-0176">Collagen</keyword>
<gene>
    <name evidence="3" type="ORF">HOLleu_38335</name>
</gene>
<keyword evidence="4" id="KW-1185">Reference proteome</keyword>
<reference evidence="3" key="1">
    <citation type="submission" date="2021-10" db="EMBL/GenBank/DDBJ databases">
        <title>Tropical sea cucumber genome reveals ecological adaptation and Cuvierian tubules defense mechanism.</title>
        <authorList>
            <person name="Chen T."/>
        </authorList>
    </citation>
    <scope>NUCLEOTIDE SEQUENCE</scope>
    <source>
        <strain evidence="3">Nanhai2018</strain>
        <tissue evidence="3">Muscle</tissue>
    </source>
</reference>
<dbReference type="Proteomes" id="UP001152320">
    <property type="component" value="Chromosome 21"/>
</dbReference>
<feature type="chain" id="PRO_5040140390" evidence="2">
    <location>
        <begin position="21"/>
        <end position="335"/>
    </location>
</feature>
<dbReference type="GO" id="GO:0005615">
    <property type="term" value="C:extracellular space"/>
    <property type="evidence" value="ECO:0007669"/>
    <property type="project" value="TreeGrafter"/>
</dbReference>
<dbReference type="AlphaFoldDB" id="A0A9Q0YFW5"/>
<feature type="compositionally biased region" description="Polar residues" evidence="1">
    <location>
        <begin position="72"/>
        <end position="87"/>
    </location>
</feature>
<sequence length="335" mass="35769">MALLMFFILFLGAICNLSMAGVPSGDNLPDNKDLRRDLYREIDDLKEALLELQRKGASENAKPSARRRRSTGETSSDLDLQTRSCGVSGSPGPAGPSGPPGPPGLPGRDGRDGRDAPLLNCKNHDDDNDDDGDSGPTTPEPPVNPPGGSSGGAVFVRWGLPDCPSTSRLLYNGIVGGAHYTHKGSGSNYLCLPEEPIYDEPQGGTSGQNRALVYGAEYETNTFGQWNHVHDSNVPCAVCWAHNRPSLVVVPARNDCPGSGWTKEFSGYLVAEFHNHHRSEFVCMDKNPEVIPRSAHNANGPLFYVAEGRCGASGSGLPCGPYVDGYELTCAVCTR</sequence>
<dbReference type="EMBL" id="JAIZAY010000021">
    <property type="protein sequence ID" value="KAJ8021204.1"/>
    <property type="molecule type" value="Genomic_DNA"/>
</dbReference>
<evidence type="ECO:0000313" key="4">
    <source>
        <dbReference type="Proteomes" id="UP001152320"/>
    </source>
</evidence>
<keyword evidence="2" id="KW-0732">Signal</keyword>
<dbReference type="PANTHER" id="PTHR24024:SF18">
    <property type="entry name" value="SHORT-CHAIN COLLAGEN C4-LIKE"/>
    <property type="match status" value="1"/>
</dbReference>
<evidence type="ECO:0000256" key="1">
    <source>
        <dbReference type="SAM" id="MobiDB-lite"/>
    </source>
</evidence>
<dbReference type="PANTHER" id="PTHR24024">
    <property type="entry name" value="PULMONARY SURFACTANT-ASSOCIATED PROTEIN A"/>
    <property type="match status" value="1"/>
</dbReference>
<feature type="region of interest" description="Disordered" evidence="1">
    <location>
        <begin position="54"/>
        <end position="153"/>
    </location>
</feature>
<dbReference type="GO" id="GO:0005581">
    <property type="term" value="C:collagen trimer"/>
    <property type="evidence" value="ECO:0007669"/>
    <property type="project" value="UniProtKB-KW"/>
</dbReference>
<accession>A0A9Q0YFW5</accession>
<dbReference type="InterPro" id="IPR051077">
    <property type="entry name" value="Ca-dependent_lectin"/>
</dbReference>